<evidence type="ECO:0000256" key="1">
    <source>
        <dbReference type="SAM" id="MobiDB-lite"/>
    </source>
</evidence>
<feature type="region of interest" description="Disordered" evidence="1">
    <location>
        <begin position="1"/>
        <end position="26"/>
    </location>
</feature>
<feature type="compositionally biased region" description="Polar residues" evidence="1">
    <location>
        <begin position="66"/>
        <end position="77"/>
    </location>
</feature>
<keyword evidence="2" id="KW-1133">Transmembrane helix</keyword>
<dbReference type="Pfam" id="PF05036">
    <property type="entry name" value="SPOR"/>
    <property type="match status" value="1"/>
</dbReference>
<keyword evidence="2" id="KW-0472">Membrane</keyword>
<dbReference type="EMBL" id="CP009654">
    <property type="protein sequence ID" value="APC96461.1"/>
    <property type="molecule type" value="Genomic_DNA"/>
</dbReference>
<keyword evidence="5" id="KW-1185">Reference proteome</keyword>
<dbReference type="RefSeq" id="WP_071663847.1">
    <property type="nucleotide sequence ID" value="NZ_CP009654.1"/>
</dbReference>
<organism evidence="4 5">
    <name type="scientific">Francisella frigiditurris</name>
    <dbReference type="NCBI Taxonomy" id="1542390"/>
    <lineage>
        <taxon>Bacteria</taxon>
        <taxon>Pseudomonadati</taxon>
        <taxon>Pseudomonadota</taxon>
        <taxon>Gammaproteobacteria</taxon>
        <taxon>Thiotrichales</taxon>
        <taxon>Francisellaceae</taxon>
        <taxon>Francisella</taxon>
    </lineage>
</organism>
<name>A0A1J0KRS2_9GAMM</name>
<sequence length="238" mass="27480">MRDLSKLDIPKKKQEEEVQQKQEVKNTKKKKLVIVIVVLLLAVAVGSKIINKHLKNKKAEEAKTIAESTESSQPSKEVSQKTDEQNTENSDDKANFNKDLDIKNADKMTFTFYNKLKNETVEVDAVPSSERAQYKYTYIFQVASFRNMNETKYYTQKMESVGLKPKFEEVGNWIRMYIGPYDSQRAMAPDIIKLQKVGINMGFTREINKVKIEPEDQKKNDDSKENANNKKDNKDKAN</sequence>
<feature type="compositionally biased region" description="Basic and acidic residues" evidence="1">
    <location>
        <begin position="78"/>
        <end position="98"/>
    </location>
</feature>
<evidence type="ECO:0000256" key="2">
    <source>
        <dbReference type="SAM" id="Phobius"/>
    </source>
</evidence>
<feature type="region of interest" description="Disordered" evidence="1">
    <location>
        <begin position="210"/>
        <end position="238"/>
    </location>
</feature>
<evidence type="ECO:0000259" key="3">
    <source>
        <dbReference type="PROSITE" id="PS51724"/>
    </source>
</evidence>
<dbReference type="PROSITE" id="PS51724">
    <property type="entry name" value="SPOR"/>
    <property type="match status" value="1"/>
</dbReference>
<dbReference type="GO" id="GO:0042834">
    <property type="term" value="F:peptidoglycan binding"/>
    <property type="evidence" value="ECO:0007669"/>
    <property type="project" value="InterPro"/>
</dbReference>
<gene>
    <name evidence="4" type="ORF">KX01_910</name>
</gene>
<accession>A0A1J0KRS2</accession>
<feature type="domain" description="SPOR" evidence="3">
    <location>
        <begin position="132"/>
        <end position="210"/>
    </location>
</feature>
<dbReference type="Proteomes" id="UP000182521">
    <property type="component" value="Chromosome"/>
</dbReference>
<dbReference type="STRING" id="1542390.KX01_910"/>
<protein>
    <submittedName>
        <fullName evidence="4">Sporulation related domain protein</fullName>
    </submittedName>
</protein>
<evidence type="ECO:0000313" key="4">
    <source>
        <dbReference type="EMBL" id="APC96461.1"/>
    </source>
</evidence>
<evidence type="ECO:0000313" key="5">
    <source>
        <dbReference type="Proteomes" id="UP000182521"/>
    </source>
</evidence>
<keyword evidence="2" id="KW-0812">Transmembrane</keyword>
<dbReference type="InterPro" id="IPR036680">
    <property type="entry name" value="SPOR-like_sf"/>
</dbReference>
<reference evidence="5" key="1">
    <citation type="submission" date="2014-10" db="EMBL/GenBank/DDBJ databases">
        <authorList>
            <person name="Kuske C.R."/>
            <person name="Challacombe J.F."/>
            <person name="Daligault H.E."/>
            <person name="Davenport K.W."/>
            <person name="Johnson S.L."/>
            <person name="Siddaramappa S."/>
            <person name="Petersen J.M."/>
        </authorList>
    </citation>
    <scope>NUCLEOTIDE SEQUENCE [LARGE SCALE GENOMIC DNA]</scope>
    <source>
        <strain evidence="5">CA97-1460</strain>
    </source>
</reference>
<feature type="region of interest" description="Disordered" evidence="1">
    <location>
        <begin position="60"/>
        <end position="98"/>
    </location>
</feature>
<feature type="transmembrane region" description="Helical" evidence="2">
    <location>
        <begin position="32"/>
        <end position="50"/>
    </location>
</feature>
<dbReference type="KEGG" id="frc:KX01_910"/>
<dbReference type="SUPFAM" id="SSF110997">
    <property type="entry name" value="Sporulation related repeat"/>
    <property type="match status" value="1"/>
</dbReference>
<dbReference type="AlphaFoldDB" id="A0A1J0KRS2"/>
<dbReference type="OrthoDB" id="8558195at2"/>
<dbReference type="Gene3D" id="3.30.70.1070">
    <property type="entry name" value="Sporulation related repeat"/>
    <property type="match status" value="1"/>
</dbReference>
<dbReference type="InterPro" id="IPR007730">
    <property type="entry name" value="SPOR-like_dom"/>
</dbReference>
<proteinExistence type="predicted"/>